<dbReference type="AlphaFoldDB" id="A0A6A3IN91"/>
<evidence type="ECO:0000313" key="3">
    <source>
        <dbReference type="Proteomes" id="UP000429607"/>
    </source>
</evidence>
<feature type="domain" description="PiggyBac transposable element-derived protein" evidence="1">
    <location>
        <begin position="208"/>
        <end position="293"/>
    </location>
</feature>
<dbReference type="EMBL" id="QXFV01002697">
    <property type="protein sequence ID" value="KAE8984439.1"/>
    <property type="molecule type" value="Genomic_DNA"/>
</dbReference>
<evidence type="ECO:0000313" key="2">
    <source>
        <dbReference type="EMBL" id="KAE8984439.1"/>
    </source>
</evidence>
<evidence type="ECO:0000259" key="1">
    <source>
        <dbReference type="Pfam" id="PF13843"/>
    </source>
</evidence>
<protein>
    <recommendedName>
        <fullName evidence="1">PiggyBac transposable element-derived protein domain-containing protein</fullName>
    </recommendedName>
</protein>
<dbReference type="PANTHER" id="PTHR46599">
    <property type="entry name" value="PIGGYBAC TRANSPOSABLE ELEMENT-DERIVED PROTEIN 4"/>
    <property type="match status" value="1"/>
</dbReference>
<accession>A0A6A3IN91</accession>
<gene>
    <name evidence="2" type="ORF">PR001_g23177</name>
</gene>
<reference evidence="2 3" key="1">
    <citation type="submission" date="2018-09" db="EMBL/GenBank/DDBJ databases">
        <title>Genomic investigation of the strawberry pathogen Phytophthora fragariae indicates pathogenicity is determined by transcriptional variation in three key races.</title>
        <authorList>
            <person name="Adams T.M."/>
            <person name="Armitage A.D."/>
            <person name="Sobczyk M.K."/>
            <person name="Bates H.J."/>
            <person name="Dunwell J.M."/>
            <person name="Nellist C.F."/>
            <person name="Harrison R.J."/>
        </authorList>
    </citation>
    <scope>NUCLEOTIDE SEQUENCE [LARGE SCALE GENOMIC DNA]</scope>
    <source>
        <strain evidence="2 3">SCRP249</strain>
    </source>
</reference>
<dbReference type="PANTHER" id="PTHR46599:SF3">
    <property type="entry name" value="PIGGYBAC TRANSPOSABLE ELEMENT-DERIVED PROTEIN 4"/>
    <property type="match status" value="1"/>
</dbReference>
<dbReference type="InterPro" id="IPR029526">
    <property type="entry name" value="PGBD"/>
</dbReference>
<name>A0A6A3IN91_9STRA</name>
<proteinExistence type="predicted"/>
<dbReference type="Pfam" id="PF13843">
    <property type="entry name" value="DDE_Tnp_1_7"/>
    <property type="match status" value="1"/>
</dbReference>
<comment type="caution">
    <text evidence="2">The sequence shown here is derived from an EMBL/GenBank/DDBJ whole genome shotgun (WGS) entry which is preliminary data.</text>
</comment>
<sequence>MWSASAATVATTEPDTQSPVPRGFEVYVNSLVAYTPAKEKWLMTKKLVPTFGQVGTAYIVGRVCRRFIEKKLVLYEIRWLDSLFQKHTHSVKIGVLQRGIENYRVLSRSTSKPTWSALNTTPDGEDLPSDALLEDLVEVEGYTEFDPDQALPTSLREVETIKSMKFDPRVQMTEPTDLYKHIDGSVTTRVRPECVRLFTHSASSSFLAYVPVYFWRQIVNEVNAYAAVKDIKLLPAVTLKELMKLVGILFFMSINDKGEYANYWGVQPEDSILGNLNSSGLENVMPLRRFKLIRK</sequence>
<organism evidence="2 3">
    <name type="scientific">Phytophthora rubi</name>
    <dbReference type="NCBI Taxonomy" id="129364"/>
    <lineage>
        <taxon>Eukaryota</taxon>
        <taxon>Sar</taxon>
        <taxon>Stramenopiles</taxon>
        <taxon>Oomycota</taxon>
        <taxon>Peronosporomycetes</taxon>
        <taxon>Peronosporales</taxon>
        <taxon>Peronosporaceae</taxon>
        <taxon>Phytophthora</taxon>
    </lineage>
</organism>
<dbReference type="Proteomes" id="UP000429607">
    <property type="component" value="Unassembled WGS sequence"/>
</dbReference>